<comment type="caution">
    <text evidence="1">The sequence shown here is derived from an EMBL/GenBank/DDBJ whole genome shotgun (WGS) entry which is preliminary data.</text>
</comment>
<sequence>MFPLLWEKLEPLLTVNEMRMTDNVAGALCRMMTKNPDNGFVSQALPAVANVLPLQEDYEENEPIYQCIYNLYEQSNPTVEQLTPQLIGIFEKVMDAPAEQLENETRELLERTVQGLYKAKPDLFASNPNLLKLAGIQ</sequence>
<dbReference type="Proteomes" id="UP001148629">
    <property type="component" value="Unassembled WGS sequence"/>
</dbReference>
<gene>
    <name evidence="1" type="ORF">NM208_g16274</name>
</gene>
<keyword evidence="2" id="KW-1185">Reference proteome</keyword>
<evidence type="ECO:0000313" key="1">
    <source>
        <dbReference type="EMBL" id="KAJ3504850.1"/>
    </source>
</evidence>
<organism evidence="1 2">
    <name type="scientific">Fusarium decemcellulare</name>
    <dbReference type="NCBI Taxonomy" id="57161"/>
    <lineage>
        <taxon>Eukaryota</taxon>
        <taxon>Fungi</taxon>
        <taxon>Dikarya</taxon>
        <taxon>Ascomycota</taxon>
        <taxon>Pezizomycotina</taxon>
        <taxon>Sordariomycetes</taxon>
        <taxon>Hypocreomycetidae</taxon>
        <taxon>Hypocreales</taxon>
        <taxon>Nectriaceae</taxon>
        <taxon>Fusarium</taxon>
        <taxon>Fusarium decemcellulare species complex</taxon>
    </lineage>
</organism>
<evidence type="ECO:0000313" key="2">
    <source>
        <dbReference type="Proteomes" id="UP001148629"/>
    </source>
</evidence>
<protein>
    <submittedName>
        <fullName evidence="1">Uncharacterized protein</fullName>
    </submittedName>
</protein>
<proteinExistence type="predicted"/>
<accession>A0ACC1RC20</accession>
<name>A0ACC1RC20_9HYPO</name>
<reference evidence="1" key="1">
    <citation type="submission" date="2022-08" db="EMBL/GenBank/DDBJ databases">
        <title>Genome Sequence of Fusarium decemcellulare.</title>
        <authorList>
            <person name="Buettner E."/>
        </authorList>
    </citation>
    <scope>NUCLEOTIDE SEQUENCE</scope>
    <source>
        <strain evidence="1">Babe19</strain>
    </source>
</reference>
<dbReference type="EMBL" id="JANRMS010004923">
    <property type="protein sequence ID" value="KAJ3504850.1"/>
    <property type="molecule type" value="Genomic_DNA"/>
</dbReference>